<dbReference type="RefSeq" id="WP_084111784.1">
    <property type="nucleotide sequence ID" value="NZ_CP017675.1"/>
</dbReference>
<dbReference type="EMBL" id="CP017675">
    <property type="protein sequence ID" value="APB34913.1"/>
    <property type="molecule type" value="Genomic_DNA"/>
</dbReference>
<evidence type="ECO:0000313" key="2">
    <source>
        <dbReference type="Proteomes" id="UP000180235"/>
    </source>
</evidence>
<proteinExistence type="predicted"/>
<dbReference type="KEGG" id="glt:GlitD10_2572"/>
<dbReference type="SUPFAM" id="SSF51197">
    <property type="entry name" value="Clavaminate synthase-like"/>
    <property type="match status" value="1"/>
</dbReference>
<dbReference type="STRING" id="1188229.GlitD10_2572"/>
<dbReference type="AlphaFoldDB" id="A0A1J0AG51"/>
<accession>A0A1J0AG51</accession>
<dbReference type="InterPro" id="IPR008775">
    <property type="entry name" value="Phytyl_CoA_dOase-like"/>
</dbReference>
<sequence length="362" mass="41852">MSNLFKVGKEKIRLVRRILLKWLRDNSLTRLISLLNRFANGMKTYLSEGHTPPVSYYAMRELYAYTDGHLNNLMALCFELYYSSYKIINYKGILGDLDRNQIGKISKQTEKDGYSILPVKLPESVVSDILDFAATIPCFSDSSYPEKLISFREAYSHDSVNSFENPTYWINNQSLLEHQPVQDIVFDETFLLLAQVYLGCKPILCLVSCWWSVPLNREPEFGSAQFYHYDMGRLKCVRFFFYLTDVTSKNGSHCYVKSSHRSKPKVLRPDGRKTDNEISQHYSEEQCVEICGEAGTIIMQDPSGFHKGKALEAGYRLILQLVYSVSLFGSDYERIHISMCKDKSKKMMRAYPETYTLFSHND</sequence>
<evidence type="ECO:0008006" key="3">
    <source>
        <dbReference type="Google" id="ProtNLM"/>
    </source>
</evidence>
<organism evidence="1 2">
    <name type="scientific">Gloeomargarita lithophora Alchichica-D10</name>
    <dbReference type="NCBI Taxonomy" id="1188229"/>
    <lineage>
        <taxon>Bacteria</taxon>
        <taxon>Bacillati</taxon>
        <taxon>Cyanobacteriota</taxon>
        <taxon>Cyanophyceae</taxon>
        <taxon>Gloeomargaritales</taxon>
        <taxon>Gloeomargaritaceae</taxon>
        <taxon>Gloeomargarita</taxon>
    </lineage>
</organism>
<protein>
    <recommendedName>
        <fullName evidence="3">Phytanoyl-CoA dioxygenase (PhyH)</fullName>
    </recommendedName>
</protein>
<evidence type="ECO:0000313" key="1">
    <source>
        <dbReference type="EMBL" id="APB34913.1"/>
    </source>
</evidence>
<dbReference type="OrthoDB" id="324927at2"/>
<gene>
    <name evidence="1" type="ORF">GlitD10_2572</name>
</gene>
<dbReference type="Gene3D" id="2.60.120.620">
    <property type="entry name" value="q2cbj1_9rhob like domain"/>
    <property type="match status" value="1"/>
</dbReference>
<keyword evidence="2" id="KW-1185">Reference proteome</keyword>
<reference evidence="1 2" key="1">
    <citation type="submission" date="2016-10" db="EMBL/GenBank/DDBJ databases">
        <title>Description of Gloeomargarita lithophora gen. nov., sp. nov., a thylakoid-bearing basal-branching cyanobacterium with intracellular carbonates, and proposal for Gloeomargaritales ord. nov.</title>
        <authorList>
            <person name="Moreira D."/>
            <person name="Tavera R."/>
            <person name="Benzerara K."/>
            <person name="Skouri-Panet F."/>
            <person name="Couradeau E."/>
            <person name="Gerard E."/>
            <person name="Loussert C."/>
            <person name="Novelo E."/>
            <person name="Zivanovic Y."/>
            <person name="Lopez-Garcia P."/>
        </authorList>
    </citation>
    <scope>NUCLEOTIDE SEQUENCE [LARGE SCALE GENOMIC DNA]</scope>
    <source>
        <strain evidence="1 2">D10</strain>
    </source>
</reference>
<dbReference type="Proteomes" id="UP000180235">
    <property type="component" value="Chromosome"/>
</dbReference>
<dbReference type="Pfam" id="PF05721">
    <property type="entry name" value="PhyH"/>
    <property type="match status" value="1"/>
</dbReference>
<name>A0A1J0AG51_9CYAN</name>
<dbReference type="GO" id="GO:0016706">
    <property type="term" value="F:2-oxoglutarate-dependent dioxygenase activity"/>
    <property type="evidence" value="ECO:0007669"/>
    <property type="project" value="UniProtKB-ARBA"/>
</dbReference>